<reference evidence="2" key="1">
    <citation type="submission" date="2020-05" db="EMBL/GenBank/DDBJ databases">
        <authorList>
            <person name="Chiriac C."/>
            <person name="Salcher M."/>
            <person name="Ghai R."/>
            <person name="Kavagutti S V."/>
        </authorList>
    </citation>
    <scope>NUCLEOTIDE SEQUENCE</scope>
</reference>
<accession>A0A6J7JKX4</accession>
<protein>
    <submittedName>
        <fullName evidence="2">Unannotated protein</fullName>
    </submittedName>
</protein>
<organism evidence="2">
    <name type="scientific">freshwater metagenome</name>
    <dbReference type="NCBI Taxonomy" id="449393"/>
    <lineage>
        <taxon>unclassified sequences</taxon>
        <taxon>metagenomes</taxon>
        <taxon>ecological metagenomes</taxon>
    </lineage>
</organism>
<dbReference type="AlphaFoldDB" id="A0A6J7JKX4"/>
<keyword evidence="1" id="KW-0472">Membrane</keyword>
<name>A0A6J7JKX4_9ZZZZ</name>
<keyword evidence="1" id="KW-0812">Transmembrane</keyword>
<gene>
    <name evidence="2" type="ORF">UFOPK3543_03425</name>
</gene>
<proteinExistence type="predicted"/>
<evidence type="ECO:0000313" key="2">
    <source>
        <dbReference type="EMBL" id="CAB4944268.1"/>
    </source>
</evidence>
<keyword evidence="1" id="KW-1133">Transmembrane helix</keyword>
<feature type="transmembrane region" description="Helical" evidence="1">
    <location>
        <begin position="50"/>
        <end position="71"/>
    </location>
</feature>
<sequence length="72" mass="7756">MNQTVGFGVAGIVLGVWVMVGNRRSLDTPTPEADAPYERAVRNRRRSDRLVVGPVMVVVGLAVVIVGAFHLL</sequence>
<evidence type="ECO:0000256" key="1">
    <source>
        <dbReference type="SAM" id="Phobius"/>
    </source>
</evidence>
<dbReference type="EMBL" id="CAFBMH010000275">
    <property type="protein sequence ID" value="CAB4944268.1"/>
    <property type="molecule type" value="Genomic_DNA"/>
</dbReference>
<feature type="transmembrane region" description="Helical" evidence="1">
    <location>
        <begin position="6"/>
        <end position="22"/>
    </location>
</feature>